<evidence type="ECO:0000313" key="2">
    <source>
        <dbReference type="EMBL" id="KJV84732.1"/>
    </source>
</evidence>
<keyword evidence="1" id="KW-1133">Transmembrane helix</keyword>
<keyword evidence="1" id="KW-0472">Membrane</keyword>
<comment type="caution">
    <text evidence="2">The sequence shown here is derived from an EMBL/GenBank/DDBJ whole genome shotgun (WGS) entry which is preliminary data.</text>
</comment>
<dbReference type="PATRIC" id="fig|1359155.3.peg.1468"/>
<organism evidence="2 3">
    <name type="scientific">Anaplasma phagocytophilum str. ApWI1</name>
    <dbReference type="NCBI Taxonomy" id="1359155"/>
    <lineage>
        <taxon>Bacteria</taxon>
        <taxon>Pseudomonadati</taxon>
        <taxon>Pseudomonadota</taxon>
        <taxon>Alphaproteobacteria</taxon>
        <taxon>Rickettsiales</taxon>
        <taxon>Anaplasmataceae</taxon>
        <taxon>Anaplasma</taxon>
        <taxon>phagocytophilum group</taxon>
    </lineage>
</organism>
<evidence type="ECO:0000256" key="1">
    <source>
        <dbReference type="SAM" id="Phobius"/>
    </source>
</evidence>
<gene>
    <name evidence="2" type="ORF">APHWI1_1446</name>
</gene>
<sequence>MWNDDVVLEVRGIFCRAVLLYLLLVQRFRVAVWLKFYIRLLGELIVQNCHREAGCGC</sequence>
<evidence type="ECO:0000313" key="3">
    <source>
        <dbReference type="Proteomes" id="UP000033622"/>
    </source>
</evidence>
<proteinExistence type="predicted"/>
<dbReference type="AlphaFoldDB" id="A0A0F3PXN3"/>
<reference evidence="2 3" key="1">
    <citation type="submission" date="2015-01" db="EMBL/GenBank/DDBJ databases">
        <title>Genome Sequencing of Rickettsiales.</title>
        <authorList>
            <person name="Daugherty S.C."/>
            <person name="Su Q."/>
            <person name="Abolude K."/>
            <person name="Beier-Sexton M."/>
            <person name="Carlyon J.A."/>
            <person name="Carter R."/>
            <person name="Day N.P."/>
            <person name="Dumler S.J."/>
            <person name="Dyachenko V."/>
            <person name="Godinez A."/>
            <person name="Kurtti T.J."/>
            <person name="Lichay M."/>
            <person name="Mullins K.E."/>
            <person name="Ott S."/>
            <person name="Pappas-Brown V."/>
            <person name="Paris D.H."/>
            <person name="Patel P."/>
            <person name="Richards A.L."/>
            <person name="Sadzewicz L."/>
            <person name="Sears K."/>
            <person name="Seidman D."/>
            <person name="Sengamalay N."/>
            <person name="Stenos J."/>
            <person name="Tallon L.J."/>
            <person name="Vincent G."/>
            <person name="Fraser C.M."/>
            <person name="Munderloh U."/>
            <person name="Dunning-Hotopp J.C."/>
        </authorList>
    </citation>
    <scope>NUCLEOTIDE SEQUENCE [LARGE SCALE GENOMIC DNA]</scope>
    <source>
        <strain evidence="2 3">ApWI1</strain>
    </source>
</reference>
<name>A0A0F3PXN3_ANAPH</name>
<dbReference type="EMBL" id="LAOF01000001">
    <property type="protein sequence ID" value="KJV84732.1"/>
    <property type="molecule type" value="Genomic_DNA"/>
</dbReference>
<dbReference type="Proteomes" id="UP000033622">
    <property type="component" value="Unassembled WGS sequence"/>
</dbReference>
<keyword evidence="1" id="KW-0812">Transmembrane</keyword>
<protein>
    <submittedName>
        <fullName evidence="2">Uncharacterized protein</fullName>
    </submittedName>
</protein>
<accession>A0A0F3PXN3</accession>
<feature type="transmembrane region" description="Helical" evidence="1">
    <location>
        <begin position="6"/>
        <end position="25"/>
    </location>
</feature>